<dbReference type="PROSITE" id="PS50931">
    <property type="entry name" value="HTH_LYSR"/>
    <property type="match status" value="1"/>
</dbReference>
<comment type="caution">
    <text evidence="6">The sequence shown here is derived from an EMBL/GenBank/DDBJ whole genome shotgun (WGS) entry which is preliminary data.</text>
</comment>
<keyword evidence="3" id="KW-0238">DNA-binding</keyword>
<dbReference type="SUPFAM" id="SSF53850">
    <property type="entry name" value="Periplasmic binding protein-like II"/>
    <property type="match status" value="1"/>
</dbReference>
<accession>A0ABQ3ENI7</accession>
<name>A0ABQ3ENI7_9HYPH</name>
<sequence length="305" mass="34272">MTAELYRAMAIFAKVVDLGSFSAAARDLNVTRSAVSQQIQQLEDRIGTSLLNRTTRSLSLTEAGSELYQECTVIAEAADRGLQRVASLRDRLTGDLRISSPVNFGITKLIPALNDFMMQNCDLNVRLEFADDIRDMVQDRIDIAIRVGTLQDSAFIAQRLTPLDEVLCASPHYLEKNPAPTSVQQLEQHHFVLLSLLGEPQYLHYFDDKGELQRTRLRGRTITNSVAASIDLAKRGFGILHAQHYDIEQDLAQGTLVKVLDKLPIRSSNAYAVTLRRDNRPTKITRCIAHLVNYFTNEQRKNATM</sequence>
<reference evidence="7" key="1">
    <citation type="journal article" date="2019" name="Int. J. Syst. Evol. Microbiol.">
        <title>The Global Catalogue of Microorganisms (GCM) 10K type strain sequencing project: providing services to taxonomists for standard genome sequencing and annotation.</title>
        <authorList>
            <consortium name="The Broad Institute Genomics Platform"/>
            <consortium name="The Broad Institute Genome Sequencing Center for Infectious Disease"/>
            <person name="Wu L."/>
            <person name="Ma J."/>
        </authorList>
    </citation>
    <scope>NUCLEOTIDE SEQUENCE [LARGE SCALE GENOMIC DNA]</scope>
    <source>
        <strain evidence="7">KCTC 12861</strain>
    </source>
</reference>
<dbReference type="InterPro" id="IPR036390">
    <property type="entry name" value="WH_DNA-bd_sf"/>
</dbReference>
<evidence type="ECO:0000256" key="2">
    <source>
        <dbReference type="ARBA" id="ARBA00023015"/>
    </source>
</evidence>
<dbReference type="InterPro" id="IPR058163">
    <property type="entry name" value="LysR-type_TF_proteobact-type"/>
</dbReference>
<dbReference type="Gene3D" id="3.40.190.290">
    <property type="match status" value="1"/>
</dbReference>
<dbReference type="EMBL" id="BMXE01000007">
    <property type="protein sequence ID" value="GHB43594.1"/>
    <property type="molecule type" value="Genomic_DNA"/>
</dbReference>
<dbReference type="Pfam" id="PF03466">
    <property type="entry name" value="LysR_substrate"/>
    <property type="match status" value="1"/>
</dbReference>
<dbReference type="SUPFAM" id="SSF46785">
    <property type="entry name" value="Winged helix' DNA-binding domain"/>
    <property type="match status" value="1"/>
</dbReference>
<evidence type="ECO:0000256" key="4">
    <source>
        <dbReference type="ARBA" id="ARBA00023163"/>
    </source>
</evidence>
<keyword evidence="4" id="KW-0804">Transcription</keyword>
<dbReference type="InterPro" id="IPR005119">
    <property type="entry name" value="LysR_subst-bd"/>
</dbReference>
<dbReference type="PRINTS" id="PR00039">
    <property type="entry name" value="HTHLYSR"/>
</dbReference>
<evidence type="ECO:0000313" key="6">
    <source>
        <dbReference type="EMBL" id="GHB43594.1"/>
    </source>
</evidence>
<comment type="similarity">
    <text evidence="1">Belongs to the LysR transcriptional regulatory family.</text>
</comment>
<evidence type="ECO:0000256" key="3">
    <source>
        <dbReference type="ARBA" id="ARBA00023125"/>
    </source>
</evidence>
<keyword evidence="2" id="KW-0805">Transcription regulation</keyword>
<organism evidence="6 7">
    <name type="scientific">Pseudovibrio japonicus</name>
    <dbReference type="NCBI Taxonomy" id="366534"/>
    <lineage>
        <taxon>Bacteria</taxon>
        <taxon>Pseudomonadati</taxon>
        <taxon>Pseudomonadota</taxon>
        <taxon>Alphaproteobacteria</taxon>
        <taxon>Hyphomicrobiales</taxon>
        <taxon>Stappiaceae</taxon>
        <taxon>Pseudovibrio</taxon>
    </lineage>
</organism>
<evidence type="ECO:0000256" key="1">
    <source>
        <dbReference type="ARBA" id="ARBA00009437"/>
    </source>
</evidence>
<proteinExistence type="inferred from homology"/>
<dbReference type="Pfam" id="PF00126">
    <property type="entry name" value="HTH_1"/>
    <property type="match status" value="1"/>
</dbReference>
<dbReference type="Proteomes" id="UP000637980">
    <property type="component" value="Unassembled WGS sequence"/>
</dbReference>
<dbReference type="PANTHER" id="PTHR30537">
    <property type="entry name" value="HTH-TYPE TRANSCRIPTIONAL REGULATOR"/>
    <property type="match status" value="1"/>
</dbReference>
<dbReference type="InterPro" id="IPR000847">
    <property type="entry name" value="LysR_HTH_N"/>
</dbReference>
<dbReference type="Gene3D" id="1.10.10.10">
    <property type="entry name" value="Winged helix-like DNA-binding domain superfamily/Winged helix DNA-binding domain"/>
    <property type="match status" value="1"/>
</dbReference>
<feature type="domain" description="HTH lysR-type" evidence="5">
    <location>
        <begin position="1"/>
        <end position="61"/>
    </location>
</feature>
<gene>
    <name evidence="6" type="primary">aaeR</name>
    <name evidence="6" type="ORF">GCM10007094_36270</name>
</gene>
<keyword evidence="7" id="KW-1185">Reference proteome</keyword>
<evidence type="ECO:0000313" key="7">
    <source>
        <dbReference type="Proteomes" id="UP000637980"/>
    </source>
</evidence>
<evidence type="ECO:0000259" key="5">
    <source>
        <dbReference type="PROSITE" id="PS50931"/>
    </source>
</evidence>
<dbReference type="RefSeq" id="WP_189438209.1">
    <property type="nucleotide sequence ID" value="NZ_BMXE01000007.1"/>
</dbReference>
<dbReference type="PANTHER" id="PTHR30537:SF30">
    <property type="entry name" value="TRANSCRIPTIONAL REGULATOR-RELATED"/>
    <property type="match status" value="1"/>
</dbReference>
<protein>
    <submittedName>
        <fullName evidence="6">LysR family transcriptional regulator</fullName>
    </submittedName>
</protein>
<dbReference type="CDD" id="cd08422">
    <property type="entry name" value="PBP2_CrgA_like"/>
    <property type="match status" value="1"/>
</dbReference>
<dbReference type="InterPro" id="IPR036388">
    <property type="entry name" value="WH-like_DNA-bd_sf"/>
</dbReference>